<reference evidence="8 9" key="1">
    <citation type="submission" date="2019-03" db="EMBL/GenBank/DDBJ databases">
        <title>Sequencing 23 genomes of Wallemia ichthyophaga.</title>
        <authorList>
            <person name="Gostincar C."/>
        </authorList>
    </citation>
    <scope>NUCLEOTIDE SEQUENCE [LARGE SCALE GENOMIC DNA]</scope>
    <source>
        <strain evidence="8 9">EXF-5753</strain>
    </source>
</reference>
<dbReference type="InterPro" id="IPR016024">
    <property type="entry name" value="ARM-type_fold"/>
</dbReference>
<dbReference type="Gene3D" id="1.25.10.10">
    <property type="entry name" value="Leucine-rich Repeat Variant"/>
    <property type="match status" value="1"/>
</dbReference>
<evidence type="ECO:0000259" key="7">
    <source>
        <dbReference type="SMART" id="SM01349"/>
    </source>
</evidence>
<dbReference type="PANTHER" id="PTHR21567">
    <property type="entry name" value="CLASP"/>
    <property type="match status" value="1"/>
</dbReference>
<dbReference type="EMBL" id="SPNW01000042">
    <property type="protein sequence ID" value="TIA88113.1"/>
    <property type="molecule type" value="Genomic_DNA"/>
</dbReference>
<evidence type="ECO:0000256" key="1">
    <source>
        <dbReference type="ARBA" id="ARBA00004186"/>
    </source>
</evidence>
<feature type="compositionally biased region" description="Basic and acidic residues" evidence="6">
    <location>
        <begin position="261"/>
        <end position="275"/>
    </location>
</feature>
<evidence type="ECO:0000256" key="6">
    <source>
        <dbReference type="SAM" id="MobiDB-lite"/>
    </source>
</evidence>
<feature type="compositionally biased region" description="Low complexity" evidence="6">
    <location>
        <begin position="378"/>
        <end position="415"/>
    </location>
</feature>
<evidence type="ECO:0000256" key="5">
    <source>
        <dbReference type="ARBA" id="ARBA00022776"/>
    </source>
</evidence>
<comment type="caution">
    <text evidence="8">The sequence shown here is derived from an EMBL/GenBank/DDBJ whole genome shotgun (WGS) entry which is preliminary data.</text>
</comment>
<evidence type="ECO:0000256" key="4">
    <source>
        <dbReference type="ARBA" id="ARBA00022701"/>
    </source>
</evidence>
<dbReference type="PANTHER" id="PTHR21567:SF60">
    <property type="entry name" value="CLASP N-TERMINAL DOMAIN-CONTAINING PROTEIN"/>
    <property type="match status" value="1"/>
</dbReference>
<feature type="compositionally biased region" description="Basic and acidic residues" evidence="6">
    <location>
        <begin position="482"/>
        <end position="535"/>
    </location>
</feature>
<dbReference type="GO" id="GO:0005876">
    <property type="term" value="C:spindle microtubule"/>
    <property type="evidence" value="ECO:0007669"/>
    <property type="project" value="TreeGrafter"/>
</dbReference>
<sequence>MGMKNVPDVIETNSEAALESKITFIAALNLHEDEENWDKIENGLKVLSAVTKGGAYKLDLYTDVLRTHSDGLVRALNSERSRVMSSAVDCLSVIAPRLGNRFDVFASTFIPTLLRLTSKSTKIYITRAKKCLLTIISTTKLPVILAHLRNAYSDKAQTMRLAVVEGLLTAMETYETNALRSRIADIETVMRAGATDSNADVRATCKKIYGLYTDKFEDRVDQFTDPLTPTIRKYLQIAPRNGNVSKKPPLPSVSSGAPLRQKLERIDADKEDNKSEPLSSSTGGPLRPVHAGTSASASTSNNSSDAGAKRFSKSTSAAQSAQPVHSHAPPMPSRSLSSSAHERHAPTTTSGPSRAVSQPTKPTSSSSSSAKPAERPRSTTPTTTTAAPTGARRPLSKMSSSSSVSTTKSTSASASGARRPAAGIALSRKGEQKSAEQATPSAAGYTRFAVKPLQTSGIDGSAKPAGRTMAAGVRAKILNMQERQERNSLKKKQSEINADKEKEKDEKEDGGVGIDSKDKAHEKDAEGSADREQKTRKVVTKASSTSHTNKENGKVDVLKERKNEKSDKDAPAKAVEKKKALSSRQNVPPVKAPAQPADAAKTAKTSRITKPPVPKFMPVRRKAAPASKPPVNAPNEVADKAKDIPLPQADDDELSDLFAGLSVKA</sequence>
<comment type="subcellular location">
    <subcellularLocation>
        <location evidence="1">Cytoplasm</location>
        <location evidence="1">Cytoskeleton</location>
        <location evidence="1">Spindle</location>
    </subcellularLocation>
</comment>
<dbReference type="AlphaFoldDB" id="A0A4V4LTK8"/>
<proteinExistence type="inferred from homology"/>
<keyword evidence="5" id="KW-0131">Cell cycle</keyword>
<dbReference type="SMART" id="SM01349">
    <property type="entry name" value="TOG"/>
    <property type="match status" value="1"/>
</dbReference>
<evidence type="ECO:0000313" key="9">
    <source>
        <dbReference type="Proteomes" id="UP000310189"/>
    </source>
</evidence>
<feature type="compositionally biased region" description="Low complexity" evidence="6">
    <location>
        <begin position="244"/>
        <end position="255"/>
    </location>
</feature>
<feature type="domain" description="TOG" evidence="7">
    <location>
        <begin position="8"/>
        <end position="248"/>
    </location>
</feature>
<dbReference type="InterPro" id="IPR034085">
    <property type="entry name" value="TOG"/>
</dbReference>
<keyword evidence="3" id="KW-0132">Cell division</keyword>
<protein>
    <recommendedName>
        <fullName evidence="7">TOG domain-containing protein</fullName>
    </recommendedName>
</protein>
<dbReference type="Proteomes" id="UP000310189">
    <property type="component" value="Unassembled WGS sequence"/>
</dbReference>
<dbReference type="SUPFAM" id="SSF48371">
    <property type="entry name" value="ARM repeat"/>
    <property type="match status" value="1"/>
</dbReference>
<gene>
    <name evidence="8" type="ORF">E3P99_02750</name>
</gene>
<dbReference type="GO" id="GO:0005815">
    <property type="term" value="C:microtubule organizing center"/>
    <property type="evidence" value="ECO:0007669"/>
    <property type="project" value="TreeGrafter"/>
</dbReference>
<feature type="compositionally biased region" description="Polar residues" evidence="6">
    <location>
        <begin position="346"/>
        <end position="356"/>
    </location>
</feature>
<dbReference type="GO" id="GO:0051301">
    <property type="term" value="P:cell division"/>
    <property type="evidence" value="ECO:0007669"/>
    <property type="project" value="UniProtKB-KW"/>
</dbReference>
<feature type="compositionally biased region" description="Polar residues" evidence="6">
    <location>
        <begin position="313"/>
        <end position="323"/>
    </location>
</feature>
<feature type="region of interest" description="Disordered" evidence="6">
    <location>
        <begin position="239"/>
        <end position="651"/>
    </location>
</feature>
<keyword evidence="4" id="KW-0493">Microtubule</keyword>
<keyword evidence="9" id="KW-1185">Reference proteome</keyword>
<feature type="compositionally biased region" description="Low complexity" evidence="6">
    <location>
        <begin position="291"/>
        <end position="306"/>
    </location>
</feature>
<feature type="compositionally biased region" description="Low complexity" evidence="6">
    <location>
        <begin position="588"/>
        <end position="603"/>
    </location>
</feature>
<evidence type="ECO:0000256" key="2">
    <source>
        <dbReference type="ARBA" id="ARBA00009549"/>
    </source>
</evidence>
<organism evidence="8 9">
    <name type="scientific">Wallemia hederae</name>
    <dbReference type="NCBI Taxonomy" id="1540922"/>
    <lineage>
        <taxon>Eukaryota</taxon>
        <taxon>Fungi</taxon>
        <taxon>Dikarya</taxon>
        <taxon>Basidiomycota</taxon>
        <taxon>Wallemiomycotina</taxon>
        <taxon>Wallemiomycetes</taxon>
        <taxon>Wallemiales</taxon>
        <taxon>Wallemiaceae</taxon>
        <taxon>Wallemia</taxon>
    </lineage>
</organism>
<dbReference type="GO" id="GO:0008017">
    <property type="term" value="F:microtubule binding"/>
    <property type="evidence" value="ECO:0007669"/>
    <property type="project" value="TreeGrafter"/>
</dbReference>
<dbReference type="InterPro" id="IPR011989">
    <property type="entry name" value="ARM-like"/>
</dbReference>
<dbReference type="Pfam" id="PF12348">
    <property type="entry name" value="CLASP_N"/>
    <property type="match status" value="1"/>
</dbReference>
<dbReference type="GO" id="GO:0090307">
    <property type="term" value="P:mitotic spindle assembly"/>
    <property type="evidence" value="ECO:0007669"/>
    <property type="project" value="TreeGrafter"/>
</dbReference>
<accession>A0A4V4LTK8</accession>
<name>A0A4V4LTK8_9BASI</name>
<feature type="compositionally biased region" description="Low complexity" evidence="6">
    <location>
        <begin position="357"/>
        <end position="371"/>
    </location>
</feature>
<feature type="compositionally biased region" description="Basic and acidic residues" evidence="6">
    <location>
        <begin position="548"/>
        <end position="579"/>
    </location>
</feature>
<evidence type="ECO:0000256" key="3">
    <source>
        <dbReference type="ARBA" id="ARBA00022618"/>
    </source>
</evidence>
<keyword evidence="5" id="KW-0498">Mitosis</keyword>
<dbReference type="GO" id="GO:1990023">
    <property type="term" value="C:mitotic spindle midzone"/>
    <property type="evidence" value="ECO:0007669"/>
    <property type="project" value="TreeGrafter"/>
</dbReference>
<evidence type="ECO:0000313" key="8">
    <source>
        <dbReference type="EMBL" id="TIA88113.1"/>
    </source>
</evidence>
<dbReference type="InterPro" id="IPR024395">
    <property type="entry name" value="CLASP_N_dom"/>
</dbReference>
<dbReference type="OrthoDB" id="46159at2759"/>
<comment type="similarity">
    <text evidence="2">Belongs to the CLASP family.</text>
</comment>
<dbReference type="GO" id="GO:0005881">
    <property type="term" value="C:cytoplasmic microtubule"/>
    <property type="evidence" value="ECO:0007669"/>
    <property type="project" value="TreeGrafter"/>
</dbReference>